<protein>
    <recommendedName>
        <fullName evidence="4">4Fe-4S Mo/W bis-MGD-type domain-containing protein</fullName>
    </recommendedName>
</protein>
<dbReference type="GO" id="GO:0016491">
    <property type="term" value="F:oxidoreductase activity"/>
    <property type="evidence" value="ECO:0007669"/>
    <property type="project" value="InterPro"/>
</dbReference>
<dbReference type="Pfam" id="PF00384">
    <property type="entry name" value="Molybdopterin"/>
    <property type="match status" value="1"/>
</dbReference>
<keyword evidence="2" id="KW-0408">Iron</keyword>
<dbReference type="InterPro" id="IPR006656">
    <property type="entry name" value="Mopterin_OxRdtase"/>
</dbReference>
<dbReference type="Pfam" id="PF04879">
    <property type="entry name" value="Molybdop_Fe4S4"/>
    <property type="match status" value="1"/>
</dbReference>
<dbReference type="Gene3D" id="2.20.25.90">
    <property type="entry name" value="ADC-like domains"/>
    <property type="match status" value="1"/>
</dbReference>
<keyword evidence="1" id="KW-0479">Metal-binding</keyword>
<dbReference type="CDD" id="cd00368">
    <property type="entry name" value="Molybdopterin-Binding"/>
    <property type="match status" value="1"/>
</dbReference>
<reference evidence="5" key="1">
    <citation type="journal article" date="2011" name="Environ. Microbiol.">
        <title>Genomic insights into the metabolic potential of the polycyclic aromatic hydrocarbon degrading sulfate-reducing Deltaproteobacterium N47.</title>
        <authorList>
            <person name="Bergmann F."/>
            <person name="Selesi D."/>
            <person name="Weinmaier T."/>
            <person name="Tischler P."/>
            <person name="Rattei T."/>
            <person name="Meckenstock R.U."/>
        </authorList>
    </citation>
    <scope>NUCLEOTIDE SEQUENCE</scope>
</reference>
<dbReference type="PANTHER" id="PTHR43742">
    <property type="entry name" value="TRIMETHYLAMINE-N-OXIDE REDUCTASE"/>
    <property type="match status" value="1"/>
</dbReference>
<evidence type="ECO:0000259" key="4">
    <source>
        <dbReference type="PROSITE" id="PS51669"/>
    </source>
</evidence>
<dbReference type="SUPFAM" id="SSF53706">
    <property type="entry name" value="Formate dehydrogenase/DMSO reductase, domains 1-3"/>
    <property type="match status" value="1"/>
</dbReference>
<dbReference type="Gene3D" id="3.40.50.12440">
    <property type="match status" value="1"/>
</dbReference>
<evidence type="ECO:0000256" key="3">
    <source>
        <dbReference type="ARBA" id="ARBA00023014"/>
    </source>
</evidence>
<sequence>MKTLCGMCPWACGIVVSVENEKVVRIEGDPDHPWNHGKLCPKAAGIIDYVYSPDRIKYPMKKVDGEFKRISWDEALDIMAAELNKIKENYGAKSWAVLEGMSFVCHGFTSMTLLQRFCDAYGSPNFITPESMCYLSRITANMLTLGKFPAADPENSKCIILWGHNPAESNFITAEQIMNARKNGAKLIVIDPRKTSFAKKADIHAQIRPGTDCALC</sequence>
<dbReference type="InterPro" id="IPR006963">
    <property type="entry name" value="Mopterin_OxRdtase_4Fe-4S_dom"/>
</dbReference>
<evidence type="ECO:0000313" key="5">
    <source>
        <dbReference type="EMBL" id="CBX28501.1"/>
    </source>
</evidence>
<accession>E1YD57</accession>
<name>E1YD57_9BACT</name>
<dbReference type="InterPro" id="IPR050612">
    <property type="entry name" value="Prok_Mopterin_Oxidored"/>
</dbReference>
<proteinExistence type="predicted"/>
<dbReference type="EMBL" id="FR695868">
    <property type="protein sequence ID" value="CBX28501.1"/>
    <property type="molecule type" value="Genomic_DNA"/>
</dbReference>
<evidence type="ECO:0000256" key="2">
    <source>
        <dbReference type="ARBA" id="ARBA00023004"/>
    </source>
</evidence>
<organism evidence="5">
    <name type="scientific">uncultured Desulfobacterium sp</name>
    <dbReference type="NCBI Taxonomy" id="201089"/>
    <lineage>
        <taxon>Bacteria</taxon>
        <taxon>Pseudomonadati</taxon>
        <taxon>Thermodesulfobacteriota</taxon>
        <taxon>Desulfobacteria</taxon>
        <taxon>Desulfobacterales</taxon>
        <taxon>Desulfobacteriaceae</taxon>
        <taxon>Desulfobacterium</taxon>
        <taxon>environmental samples</taxon>
    </lineage>
</organism>
<dbReference type="GO" id="GO:0046872">
    <property type="term" value="F:metal ion binding"/>
    <property type="evidence" value="ECO:0007669"/>
    <property type="project" value="UniProtKB-KW"/>
</dbReference>
<feature type="domain" description="4Fe-4S Mo/W bis-MGD-type" evidence="4">
    <location>
        <begin position="1"/>
        <end position="54"/>
    </location>
</feature>
<dbReference type="PROSITE" id="PS51669">
    <property type="entry name" value="4FE4S_MOW_BIS_MGD"/>
    <property type="match status" value="1"/>
</dbReference>
<gene>
    <name evidence="5" type="ORF">N47_G38250</name>
</gene>
<dbReference type="AlphaFoldDB" id="E1YD57"/>
<keyword evidence="3" id="KW-0411">Iron-sulfur</keyword>
<dbReference type="SMART" id="SM00926">
    <property type="entry name" value="Molybdop_Fe4S4"/>
    <property type="match status" value="1"/>
</dbReference>
<dbReference type="GO" id="GO:0051536">
    <property type="term" value="F:iron-sulfur cluster binding"/>
    <property type="evidence" value="ECO:0007669"/>
    <property type="project" value="UniProtKB-KW"/>
</dbReference>
<evidence type="ECO:0000256" key="1">
    <source>
        <dbReference type="ARBA" id="ARBA00022723"/>
    </source>
</evidence>